<sequence length="676" mass="77447">MSKDLVMASSLTDKDSLVASVERCFRRYKRSATRREKAVELMWSRTTQLMVTWLVETNVTRLIRRETTRRGETDHILLGLWKIRHTMSGETRTYRLDLASGRWRRDRYLDRWPELKLLPVPAEGVLAFTWESLIEYVFHEIFRQASKALRLPTSKYDYLNRELVRRWERSDLSKTCLILANDQSLEQELLSDVRYPMEVDFCESCAQWWDEQGALPEDGLNYEPRGGEHCHECAENEKRKADYQRTATKRLATLQAQFGGIRALNLGGGRSYAQLRTLGGYRVKALTTGLWREALDRQAISLASRIEGPRACLSLKHVLRVQANLNAVERIATERPQWLPLLSKIHPHNWARADLFSRKLWVLQGETQTLVDRRAFRPLGVICSLERRSSFRFLNDSSPAAVALVLKGWEQLDEHFGGARRYIDEWISFLQALTPSEDPRPAARILAINAGLILLKKNFGAGPGLEVLKEPAVRRLGRSWVTSRLIVWKDQGYRELMRSKPRAEARLEQASDWCGSQNYRWPDHNMHWAAVMRHADTWHEQVLEEAGRRARECEGEPRSQDLSWSSPIDAIQTDHFIATPLTDSAALRTEGAVMHHCVSVYDEDCRLGGYLVFSIVPIAADAEKSDRATLGVHLGLGGYRLNQLCSYCNLPASRSARTFADRVLLALNSAIRDRAA</sequence>
<accession>A0AB74UBS7</accession>
<evidence type="ECO:0000313" key="1">
    <source>
        <dbReference type="EMBL" id="XCJ80038.1"/>
    </source>
</evidence>
<gene>
    <name evidence="1" type="ORF">ABV408_02395</name>
</gene>
<protein>
    <recommendedName>
        <fullName evidence="2">PcfJ-like protein</fullName>
    </recommendedName>
</protein>
<evidence type="ECO:0008006" key="2">
    <source>
        <dbReference type="Google" id="ProtNLM"/>
    </source>
</evidence>
<name>A0AB74UBS7_9GAMM</name>
<reference evidence="1" key="1">
    <citation type="submission" date="2024-06" db="EMBL/GenBank/DDBJ databases">
        <title>Complete genome of Salinicola endophyticus HNIBRBA4755.</title>
        <authorList>
            <person name="Shin S.Y."/>
            <person name="Kang H."/>
            <person name="Song J."/>
        </authorList>
    </citation>
    <scope>NUCLEOTIDE SEQUENCE</scope>
    <source>
        <strain evidence="1">HNIBRBA4755</strain>
    </source>
</reference>
<dbReference type="AlphaFoldDB" id="A0AB74UBS7"/>
<dbReference type="RefSeq" id="WP_353980888.1">
    <property type="nucleotide sequence ID" value="NZ_CP159578.1"/>
</dbReference>
<dbReference type="EMBL" id="CP159578">
    <property type="protein sequence ID" value="XCJ80038.1"/>
    <property type="molecule type" value="Genomic_DNA"/>
</dbReference>
<proteinExistence type="predicted"/>
<organism evidence="1">
    <name type="scientific">Salinicola endophyticus</name>
    <dbReference type="NCBI Taxonomy" id="1949083"/>
    <lineage>
        <taxon>Bacteria</taxon>
        <taxon>Pseudomonadati</taxon>
        <taxon>Pseudomonadota</taxon>
        <taxon>Gammaproteobacteria</taxon>
        <taxon>Oceanospirillales</taxon>
        <taxon>Halomonadaceae</taxon>
        <taxon>Salinicola</taxon>
    </lineage>
</organism>